<organism evidence="3 4">
    <name type="scientific">Leptospirillum ferrodiazotrophum</name>
    <dbReference type="NCBI Taxonomy" id="412449"/>
    <lineage>
        <taxon>Bacteria</taxon>
        <taxon>Pseudomonadati</taxon>
        <taxon>Nitrospirota</taxon>
        <taxon>Nitrospiria</taxon>
        <taxon>Nitrospirales</taxon>
        <taxon>Nitrospiraceae</taxon>
        <taxon>Leptospirillum</taxon>
    </lineage>
</organism>
<feature type="domain" description="TssC1 N-terminal" evidence="1">
    <location>
        <begin position="69"/>
        <end position="368"/>
    </location>
</feature>
<dbReference type="InterPro" id="IPR010269">
    <property type="entry name" value="T6SS_TssC-like"/>
</dbReference>
<dbReference type="Pfam" id="PF05943">
    <property type="entry name" value="VipB"/>
    <property type="match status" value="1"/>
</dbReference>
<dbReference type="AlphaFoldDB" id="C6HYF4"/>
<dbReference type="PANTHER" id="PTHR35565">
    <property type="entry name" value="CYTOPLASMIC PROTEIN-RELATED"/>
    <property type="match status" value="1"/>
</dbReference>
<reference evidence="3 4" key="1">
    <citation type="journal article" date="2009" name="Appl. Environ. Microbiol.">
        <title>Community genomic and proteomic analyses of chemoautotrophic iron-oxidizing "Leptospirillum rubarum" (Group II) and "Leptospirillum ferrodiazotrophum" (Group III) bacteria in acid mine drainage biofilms.</title>
        <authorList>
            <person name="Goltsman D.S."/>
            <person name="Denef V.J."/>
            <person name="Singer S.W."/>
            <person name="VerBerkmoes N.C."/>
            <person name="Lefsrud M."/>
            <person name="Mueller R.S."/>
            <person name="Dick G.J."/>
            <person name="Sun C.L."/>
            <person name="Wheeler K.E."/>
            <person name="Zemla A."/>
            <person name="Baker B.J."/>
            <person name="Hauser L."/>
            <person name="Land M."/>
            <person name="Shah M.B."/>
            <person name="Thelen M.P."/>
            <person name="Hettich R.L."/>
            <person name="Banfield J.F."/>
        </authorList>
    </citation>
    <scope>NUCLEOTIDE SEQUENCE [LARGE SCALE GENOMIC DNA]</scope>
</reference>
<dbReference type="PANTHER" id="PTHR35565:SF1">
    <property type="entry name" value="TYPE VI SECRETION SYSTEM CONTRACTILE SHEATH LARGE SUBUNIT"/>
    <property type="match status" value="1"/>
</dbReference>
<proteinExistence type="predicted"/>
<feature type="domain" description="TssC1 C-terminal" evidence="2">
    <location>
        <begin position="381"/>
        <end position="492"/>
    </location>
</feature>
<dbReference type="Proteomes" id="UP000009374">
    <property type="component" value="Unassembled WGS sequence"/>
</dbReference>
<dbReference type="Pfam" id="PF18945">
    <property type="entry name" value="VipB_2"/>
    <property type="match status" value="1"/>
</dbReference>
<evidence type="ECO:0008006" key="5">
    <source>
        <dbReference type="Google" id="ProtNLM"/>
    </source>
</evidence>
<dbReference type="InterPro" id="IPR044032">
    <property type="entry name" value="TssC1_C"/>
</dbReference>
<dbReference type="EMBL" id="GG693878">
    <property type="protein sequence ID" value="EES52239.1"/>
    <property type="molecule type" value="Genomic_DNA"/>
</dbReference>
<evidence type="ECO:0000313" key="3">
    <source>
        <dbReference type="EMBL" id="EES52239.1"/>
    </source>
</evidence>
<sequence>MAENAKKDQEAKSGSSTFSDSLIDDLVEATRLKPGDEAYSITRQGVRAFINELLEPQRSVEKVTQSTVDEIIADLDKKLCRQVDAILHHPDFQKLESSWRSLKYLVDQTDFRENNKIEILNVSKQKLREDFEDAPEITNSGLYKIAYTNEFGQFGGQPYGSIIANYEMNPGPQDIKLLQNVASVASMAHAPFIAGAGPEFFGVDEFSKLPNLKDLASIYEMPQFAKWNAFRESEDARFVGLTVPRFMLRVPYGSQTVPSKKFNYQEGVDEGNSAFLWGNASFAFASRLSASFAQYRWNANIIGPQGGGAVKDLPIYNFEAMGEVQSKIPTEILISERREFELAEQGFIALAMRKNSDNAAFFSANSAQKPKLFGQTKEGKEAELNYKLGTQLPYIFVMSRLAHYIKIIQRENIGTWKERADLEAELNNWIRQYVSDMDNPAAGVRSKRPLRQAEISVSDVEGDPGWYRVSMKVRPHFKYMGSSFTLSLVGKLDKK</sequence>
<evidence type="ECO:0000259" key="2">
    <source>
        <dbReference type="Pfam" id="PF18945"/>
    </source>
</evidence>
<keyword evidence="4" id="KW-1185">Reference proteome</keyword>
<accession>C6HYF4</accession>
<evidence type="ECO:0000259" key="1">
    <source>
        <dbReference type="Pfam" id="PF05943"/>
    </source>
</evidence>
<dbReference type="NCBIfam" id="TIGR03355">
    <property type="entry name" value="VI_chp_2"/>
    <property type="match status" value="1"/>
</dbReference>
<dbReference type="InterPro" id="IPR044031">
    <property type="entry name" value="TssC1_N"/>
</dbReference>
<protein>
    <recommendedName>
        <fullName evidence="5">Type VI secretion protein, EvpB/VC_A0108 family</fullName>
    </recommendedName>
</protein>
<name>C6HYF4_9BACT</name>
<evidence type="ECO:0000313" key="4">
    <source>
        <dbReference type="Proteomes" id="UP000009374"/>
    </source>
</evidence>
<gene>
    <name evidence="3" type="ORF">UBAL3_94240030</name>
</gene>